<comment type="caution">
    <text evidence="1">The sequence shown here is derived from an EMBL/GenBank/DDBJ whole genome shotgun (WGS) entry which is preliminary data.</text>
</comment>
<accession>A0AAN5C983</accession>
<gene>
    <name evidence="1" type="ORF">PMAYCL1PPCAC_05615</name>
</gene>
<reference evidence="2" key="1">
    <citation type="submission" date="2022-10" db="EMBL/GenBank/DDBJ databases">
        <title>Genome assembly of Pristionchus species.</title>
        <authorList>
            <person name="Yoshida K."/>
            <person name="Sommer R.J."/>
        </authorList>
    </citation>
    <scope>NUCLEOTIDE SEQUENCE [LARGE SCALE GENOMIC DNA]</scope>
    <source>
        <strain evidence="2">RS5460</strain>
    </source>
</reference>
<dbReference type="Proteomes" id="UP001328107">
    <property type="component" value="Unassembled WGS sequence"/>
</dbReference>
<keyword evidence="2" id="KW-1185">Reference proteome</keyword>
<organism evidence="1 2">
    <name type="scientific">Pristionchus mayeri</name>
    <dbReference type="NCBI Taxonomy" id="1317129"/>
    <lineage>
        <taxon>Eukaryota</taxon>
        <taxon>Metazoa</taxon>
        <taxon>Ecdysozoa</taxon>
        <taxon>Nematoda</taxon>
        <taxon>Chromadorea</taxon>
        <taxon>Rhabditida</taxon>
        <taxon>Rhabditina</taxon>
        <taxon>Diplogasteromorpha</taxon>
        <taxon>Diplogasteroidea</taxon>
        <taxon>Neodiplogasteridae</taxon>
        <taxon>Pristionchus</taxon>
    </lineage>
</organism>
<feature type="non-terminal residue" evidence="1">
    <location>
        <position position="135"/>
    </location>
</feature>
<name>A0AAN5C983_9BILA</name>
<dbReference type="AlphaFoldDB" id="A0AAN5C983"/>
<proteinExistence type="predicted"/>
<protein>
    <submittedName>
        <fullName evidence="1">Uncharacterized protein</fullName>
    </submittedName>
</protein>
<dbReference type="EMBL" id="BTRK01000002">
    <property type="protein sequence ID" value="GMR35420.1"/>
    <property type="molecule type" value="Genomic_DNA"/>
</dbReference>
<evidence type="ECO:0000313" key="2">
    <source>
        <dbReference type="Proteomes" id="UP001328107"/>
    </source>
</evidence>
<sequence length="135" mass="14840">MKSEISFSDISFPSTSFAPTVVLPSLSEHIHTDLPTLLSAPRDTLCAVCGGAKCNSKEWRQADLPRASSSFHESDQFYRSRAGGRTRQVCLRNHPHADHRARGDLLREAGTVDGKRYGSQLSIDRFTTVFSAAST</sequence>
<evidence type="ECO:0000313" key="1">
    <source>
        <dbReference type="EMBL" id="GMR35420.1"/>
    </source>
</evidence>